<reference evidence="1 2" key="2">
    <citation type="journal article" date="2014" name="Virology">
        <title>The structure of Sinorhizobium meliloti phage PhiM12, which has a novel T=19l triangulation number and is the founder of a new group of T4-superfamily phages.</title>
        <authorList>
            <person name="Stroupe M.E."/>
            <person name="Brewer T.E."/>
            <person name="Sousa D.R."/>
            <person name="Jones K.M."/>
        </authorList>
    </citation>
    <scope>NUCLEOTIDE SEQUENCE [LARGE SCALE GENOMIC DNA]</scope>
</reference>
<protein>
    <submittedName>
        <fullName evidence="1">Uncharacterized protein</fullName>
    </submittedName>
</protein>
<evidence type="ECO:0000313" key="2">
    <source>
        <dbReference type="Proteomes" id="UP000015089"/>
    </source>
</evidence>
<evidence type="ECO:0000313" key="1">
    <source>
        <dbReference type="EMBL" id="AGR47986.1"/>
    </source>
</evidence>
<proteinExistence type="predicted"/>
<sequence length="333" mass="38978">MRQIIEHLHNRLAVQLVEVVNVSVVLGNRNRDFLVFIRNRQTFRHSFDDSFAALFMPIVVRQFRRIGRCLAKIVAESRETGNRRMISCRHLVQNHHRVNEAIAFRVILVGLWNPEQSRHFRKHVVQRADHLKEDEEATRHFFRQRLFRFLPNAIRLKGLQFAGRRHFLKQLERLRSDIEILPPRKETGNAQHAKRVFLEGFRIDVAKHLVFQIVHAAERIDDLTIHKHCHGVDGKIAAHQVLFDGDRRVKGAFESLVAFADLAFDPGECVFAVLCVKEYREIRANLLHAHIDHIGRSRTDPHVIFVLRHHAHLQVADRATYKVFYHSINPSTI</sequence>
<gene>
    <name evidence="1" type="ORF">SmphiM12_354</name>
</gene>
<dbReference type="Proteomes" id="UP000015089">
    <property type="component" value="Segment"/>
</dbReference>
<organism evidence="1 2">
    <name type="scientific">Sinorhizobium phage phiM12</name>
    <dbReference type="NCBI Taxonomy" id="1357423"/>
    <lineage>
        <taxon>Viruses</taxon>
        <taxon>Duplodnaviria</taxon>
        <taxon>Heunggongvirae</taxon>
        <taxon>Uroviricota</taxon>
        <taxon>Caudoviricetes</taxon>
        <taxon>Emdodecavirus</taxon>
        <taxon>Emdodecavirus M12</taxon>
    </lineage>
</organism>
<dbReference type="RefSeq" id="YP_009143187.1">
    <property type="nucleotide sequence ID" value="NC_027204.1"/>
</dbReference>
<reference evidence="1 2" key="1">
    <citation type="journal article" date="2014" name="Virology">
        <title>The genome, proteome and phylogenetic analysis of Sinorhizobium meliloti phage PhiM12, the founder of a new group of T4-superfamily phages.</title>
        <authorList>
            <person name="Brewer T.E."/>
            <person name="Elizabeth Stroupe M."/>
            <person name="Jones K.M."/>
        </authorList>
    </citation>
    <scope>NUCLEOTIDE SEQUENCE [LARGE SCALE GENOMIC DNA]</scope>
</reference>
<dbReference type="GeneID" id="24422953"/>
<dbReference type="KEGG" id="vg:24422953"/>
<dbReference type="EMBL" id="KF381361">
    <property type="protein sequence ID" value="AGR47986.1"/>
    <property type="molecule type" value="Genomic_DNA"/>
</dbReference>
<accession>S5M7F6</accession>
<name>S5M7F6_9CAUD</name>
<keyword evidence="2" id="KW-1185">Reference proteome</keyword>